<keyword evidence="5" id="KW-1185">Reference proteome</keyword>
<dbReference type="EMBL" id="AEPV01000018">
    <property type="protein sequence ID" value="EFU74666.1"/>
    <property type="molecule type" value="Genomic_DNA"/>
</dbReference>
<dbReference type="Pfam" id="PF15980">
    <property type="entry name" value="ComGF"/>
    <property type="match status" value="1"/>
</dbReference>
<dbReference type="PROSITE" id="PS00409">
    <property type="entry name" value="PROKAR_NTER_METHYL"/>
    <property type="match status" value="1"/>
</dbReference>
<organism evidence="4 5">
    <name type="scientific">Enterococcus italicus (strain DSM 15952 / CCUG 50447 / LMG 22039 / TP 1.5)</name>
    <dbReference type="NCBI Taxonomy" id="888064"/>
    <lineage>
        <taxon>Bacteria</taxon>
        <taxon>Bacillati</taxon>
        <taxon>Bacillota</taxon>
        <taxon>Bacilli</taxon>
        <taxon>Lactobacillales</taxon>
        <taxon>Enterococcaceae</taxon>
        <taxon>Enterococcus</taxon>
    </lineage>
</organism>
<evidence type="ECO:0000256" key="2">
    <source>
        <dbReference type="ARBA" id="ARBA00023287"/>
    </source>
</evidence>
<proteinExistence type="predicted"/>
<keyword evidence="2" id="KW-0178">Competence</keyword>
<dbReference type="InterPro" id="IPR012902">
    <property type="entry name" value="N_methyl_site"/>
</dbReference>
<protein>
    <submittedName>
        <fullName evidence="4">Prepilin-type cleavage/methylation N-terminal domain protein</fullName>
    </submittedName>
</protein>
<dbReference type="AlphaFoldDB" id="E6LDS7"/>
<comment type="caution">
    <text evidence="4">The sequence shown here is derived from an EMBL/GenBank/DDBJ whole genome shotgun (WGS) entry which is preliminary data.</text>
</comment>
<reference evidence="4 5" key="1">
    <citation type="submission" date="2010-12" db="EMBL/GenBank/DDBJ databases">
        <authorList>
            <person name="Muzny D."/>
            <person name="Qin X."/>
            <person name="Deng J."/>
            <person name="Jiang H."/>
            <person name="Liu Y."/>
            <person name="Qu J."/>
            <person name="Song X.-Z."/>
            <person name="Zhang L."/>
            <person name="Thornton R."/>
            <person name="Coyle M."/>
            <person name="Francisco L."/>
            <person name="Jackson L."/>
            <person name="Javaid M."/>
            <person name="Korchina V."/>
            <person name="Kovar C."/>
            <person name="Mata R."/>
            <person name="Mathew T."/>
            <person name="Ngo R."/>
            <person name="Nguyen L."/>
            <person name="Nguyen N."/>
            <person name="Okwuonu G."/>
            <person name="Ongeri F."/>
            <person name="Pham C."/>
            <person name="Simmons D."/>
            <person name="Wilczek-Boney K."/>
            <person name="Hale W."/>
            <person name="Jakkamsetti A."/>
            <person name="Pham P."/>
            <person name="Ruth R."/>
            <person name="San Lucas F."/>
            <person name="Warren J."/>
            <person name="Zhang J."/>
            <person name="Zhao Z."/>
            <person name="Zhou C."/>
            <person name="Zhu D."/>
            <person name="Lee S."/>
            <person name="Bess C."/>
            <person name="Blankenburg K."/>
            <person name="Forbes L."/>
            <person name="Fu Q."/>
            <person name="Gubbala S."/>
            <person name="Hirani K."/>
            <person name="Jayaseelan J.C."/>
            <person name="Lara F."/>
            <person name="Munidasa M."/>
            <person name="Palculict T."/>
            <person name="Patil S."/>
            <person name="Pu L.-L."/>
            <person name="Saada N."/>
            <person name="Tang L."/>
            <person name="Weissenberger G."/>
            <person name="Zhu Y."/>
            <person name="Hemphill L."/>
            <person name="Shang Y."/>
            <person name="Youmans B."/>
            <person name="Ayvaz T."/>
            <person name="Ross M."/>
            <person name="Santibanez J."/>
            <person name="Aqrawi P."/>
            <person name="Gross S."/>
            <person name="Joshi V."/>
            <person name="Fowler G."/>
            <person name="Nazareth L."/>
            <person name="Reid J."/>
            <person name="Worley K."/>
            <person name="Petrosino J."/>
            <person name="Highlander S."/>
            <person name="Gibbs R."/>
        </authorList>
    </citation>
    <scope>NUCLEOTIDE SEQUENCE [LARGE SCALE GENOMIC DNA]</scope>
    <source>
        <strain evidence="5">DSM 15952 / CCUG 50447 / LMG 22039 / TP 1.5</strain>
    </source>
</reference>
<name>E6LDS7_ENTI1</name>
<dbReference type="Proteomes" id="UP000010296">
    <property type="component" value="Unassembled WGS sequence"/>
</dbReference>
<comment type="subcellular location">
    <subcellularLocation>
        <location evidence="1">Cell surface</location>
    </subcellularLocation>
</comment>
<sequence>MSGFTLIEAIVSLFLMLIILAIGNQVFGYMQAVQPHLYQSQEQEWSFFTIYLEEKLRNCRNVTVTPQGIAMELLEIDAVDSKKRSWVPLEVKKGKNDRIIFSKDKGTLIQLTRVKRVNYSIDQEVLTVNAVFLDGEVKTSRIKLSQIKAGKSISSSN</sequence>
<dbReference type="HOGENOM" id="CLU_1675189_0_0_9"/>
<evidence type="ECO:0000313" key="5">
    <source>
        <dbReference type="Proteomes" id="UP000010296"/>
    </source>
</evidence>
<gene>
    <name evidence="4" type="ORF">HMPREF9088_0517</name>
</gene>
<dbReference type="GO" id="GO:0030420">
    <property type="term" value="P:establishment of competence for transformation"/>
    <property type="evidence" value="ECO:0007669"/>
    <property type="project" value="UniProtKB-KW"/>
</dbReference>
<evidence type="ECO:0000256" key="3">
    <source>
        <dbReference type="SAM" id="Phobius"/>
    </source>
</evidence>
<keyword evidence="3" id="KW-0812">Transmembrane</keyword>
<dbReference type="InterPro" id="IPR016977">
    <property type="entry name" value="ComGF"/>
</dbReference>
<evidence type="ECO:0000256" key="1">
    <source>
        <dbReference type="ARBA" id="ARBA00004241"/>
    </source>
</evidence>
<feature type="transmembrane region" description="Helical" evidence="3">
    <location>
        <begin position="6"/>
        <end position="27"/>
    </location>
</feature>
<keyword evidence="3" id="KW-0472">Membrane</keyword>
<evidence type="ECO:0000313" key="4">
    <source>
        <dbReference type="EMBL" id="EFU74666.1"/>
    </source>
</evidence>
<accession>E6LDS7</accession>
<dbReference type="GO" id="GO:0009986">
    <property type="term" value="C:cell surface"/>
    <property type="evidence" value="ECO:0007669"/>
    <property type="project" value="UniProtKB-SubCell"/>
</dbReference>
<keyword evidence="3" id="KW-1133">Transmembrane helix</keyword>
<dbReference type="STRING" id="888064.HMPREF9088_0517"/>